<dbReference type="eggNOG" id="COG0524">
    <property type="taxonomic scope" value="Bacteria"/>
</dbReference>
<dbReference type="InterPro" id="IPR029056">
    <property type="entry name" value="Ribokinase-like"/>
</dbReference>
<dbReference type="OrthoDB" id="9776822at2"/>
<dbReference type="PANTHER" id="PTHR43085">
    <property type="entry name" value="HEXOKINASE FAMILY MEMBER"/>
    <property type="match status" value="1"/>
</dbReference>
<dbReference type="Proteomes" id="UP000017148">
    <property type="component" value="Unassembled WGS sequence"/>
</dbReference>
<feature type="domain" description="Carbohydrate kinase PfkB" evidence="6">
    <location>
        <begin position="25"/>
        <end position="291"/>
    </location>
</feature>
<evidence type="ECO:0000256" key="2">
    <source>
        <dbReference type="ARBA" id="ARBA00022679"/>
    </source>
</evidence>
<keyword evidence="2" id="KW-0808">Transferase</keyword>
<dbReference type="RefSeq" id="WP_022636391.1">
    <property type="nucleotide sequence ID" value="NZ_ASJR01000006.1"/>
</dbReference>
<dbReference type="GO" id="GO:0016301">
    <property type="term" value="F:kinase activity"/>
    <property type="evidence" value="ECO:0007669"/>
    <property type="project" value="UniProtKB-KW"/>
</dbReference>
<protein>
    <submittedName>
        <fullName evidence="7">2-keto-3-deoxygluconate kinase</fullName>
    </submittedName>
</protein>
<dbReference type="STRING" id="1313304.CALK_0889"/>
<sequence>MSKPAHLREYDLTILGELFVEFLAEDAPLADARTFSRSIGGDATYTAVTAARQLAKVQYLSAIGRDPYHALIRSSLKDENINTDLLISVFGNNGINLIDTGVESEDLREYQFNRPGTAAKEITPSLIDKSIITNSRIVYGSGEFQAISKECRQTLFKAFYTGHTNECMVAYDPNLRLHRWSLEDAREALWSILPFVDVLLPSAPQETKALFGYERPVDVIGFLWDRGVNVVVVKNGPAGCMVGYNGKIEEYTCPPTQEKFTAFVHIGSVFNGAFLSSIAKGYDPFHAARDAMQITYEKGASGNGIPHIPAFHKL</sequence>
<dbReference type="InterPro" id="IPR011611">
    <property type="entry name" value="PfkB_dom"/>
</dbReference>
<dbReference type="SUPFAM" id="SSF53613">
    <property type="entry name" value="Ribokinase-like"/>
    <property type="match status" value="1"/>
</dbReference>
<accession>U7DCJ7</accession>
<comment type="similarity">
    <text evidence="1">Belongs to the carbohydrate kinase PfkB family.</text>
</comment>
<comment type="caution">
    <text evidence="7">The sequence shown here is derived from an EMBL/GenBank/DDBJ whole genome shotgun (WGS) entry which is preliminary data.</text>
</comment>
<evidence type="ECO:0000313" key="8">
    <source>
        <dbReference type="Proteomes" id="UP000017148"/>
    </source>
</evidence>
<gene>
    <name evidence="7" type="ORF">CALK_0889</name>
</gene>
<evidence type="ECO:0000256" key="4">
    <source>
        <dbReference type="ARBA" id="ARBA00022777"/>
    </source>
</evidence>
<dbReference type="GO" id="GO:0005524">
    <property type="term" value="F:ATP binding"/>
    <property type="evidence" value="ECO:0007669"/>
    <property type="project" value="UniProtKB-KW"/>
</dbReference>
<organism evidence="7 8">
    <name type="scientific">Chitinivibrio alkaliphilus ACht1</name>
    <dbReference type="NCBI Taxonomy" id="1313304"/>
    <lineage>
        <taxon>Bacteria</taxon>
        <taxon>Pseudomonadati</taxon>
        <taxon>Fibrobacterota</taxon>
        <taxon>Chitinivibrionia</taxon>
        <taxon>Chitinivibrionales</taxon>
        <taxon>Chitinivibrionaceae</taxon>
        <taxon>Chitinivibrio</taxon>
    </lineage>
</organism>
<proteinExistence type="inferred from homology"/>
<dbReference type="Pfam" id="PF00294">
    <property type="entry name" value="PfkB"/>
    <property type="match status" value="1"/>
</dbReference>
<evidence type="ECO:0000256" key="1">
    <source>
        <dbReference type="ARBA" id="ARBA00010688"/>
    </source>
</evidence>
<keyword evidence="4 7" id="KW-0418">Kinase</keyword>
<evidence type="ECO:0000256" key="5">
    <source>
        <dbReference type="ARBA" id="ARBA00022840"/>
    </source>
</evidence>
<evidence type="ECO:0000259" key="6">
    <source>
        <dbReference type="Pfam" id="PF00294"/>
    </source>
</evidence>
<evidence type="ECO:0000313" key="7">
    <source>
        <dbReference type="EMBL" id="ERP32160.1"/>
    </source>
</evidence>
<keyword evidence="3" id="KW-0547">Nucleotide-binding</keyword>
<reference evidence="7 8" key="1">
    <citation type="journal article" date="2013" name="Environ. Microbiol.">
        <title>Genome analysis of Chitinivibrio alkaliphilus gen. nov., sp. nov., a novel extremely haloalkaliphilic anaerobic chitinolytic bacterium from the candidate phylum Termite Group 3.</title>
        <authorList>
            <person name="Sorokin D.Y."/>
            <person name="Gumerov V.M."/>
            <person name="Rakitin A.L."/>
            <person name="Beletsky A.V."/>
            <person name="Damste J.S."/>
            <person name="Muyzer G."/>
            <person name="Mardanov A.V."/>
            <person name="Ravin N.V."/>
        </authorList>
    </citation>
    <scope>NUCLEOTIDE SEQUENCE [LARGE SCALE GENOMIC DNA]</scope>
    <source>
        <strain evidence="7 8">ACht1</strain>
    </source>
</reference>
<evidence type="ECO:0000256" key="3">
    <source>
        <dbReference type="ARBA" id="ARBA00022741"/>
    </source>
</evidence>
<keyword evidence="5" id="KW-0067">ATP-binding</keyword>
<dbReference type="PANTHER" id="PTHR43085:SF1">
    <property type="entry name" value="PSEUDOURIDINE KINASE-RELATED"/>
    <property type="match status" value="1"/>
</dbReference>
<dbReference type="EMBL" id="ASJR01000006">
    <property type="protein sequence ID" value="ERP32160.1"/>
    <property type="molecule type" value="Genomic_DNA"/>
</dbReference>
<keyword evidence="8" id="KW-1185">Reference proteome</keyword>
<dbReference type="AlphaFoldDB" id="U7DCJ7"/>
<dbReference type="InterPro" id="IPR050306">
    <property type="entry name" value="PfkB_Carbo_kinase"/>
</dbReference>
<dbReference type="Gene3D" id="3.40.1190.20">
    <property type="match status" value="1"/>
</dbReference>
<name>U7DCJ7_9BACT</name>